<accession>A0A922P3T9</accession>
<name>A0A922P3T9_9HYPH</name>
<protein>
    <recommendedName>
        <fullName evidence="3">DUF2948 family protein</fullName>
    </recommendedName>
</protein>
<dbReference type="RefSeq" id="WP_037166478.1">
    <property type="nucleotide sequence ID" value="NZ_CAJXID010000026.1"/>
</dbReference>
<evidence type="ECO:0000313" key="2">
    <source>
        <dbReference type="Proteomes" id="UP000052167"/>
    </source>
</evidence>
<organism evidence="1 2">
    <name type="scientific">Pseudorhizobium pelagicum</name>
    <dbReference type="NCBI Taxonomy" id="1509405"/>
    <lineage>
        <taxon>Bacteria</taxon>
        <taxon>Pseudomonadati</taxon>
        <taxon>Pseudomonadota</taxon>
        <taxon>Alphaproteobacteria</taxon>
        <taxon>Hyphomicrobiales</taxon>
        <taxon>Rhizobiaceae</taxon>
        <taxon>Rhizobium/Agrobacterium group</taxon>
        <taxon>Pseudorhizobium</taxon>
    </lineage>
</organism>
<evidence type="ECO:0000313" key="1">
    <source>
        <dbReference type="EMBL" id="KEQ10714.1"/>
    </source>
</evidence>
<gene>
    <name evidence="1" type="ORF">GV68_00040</name>
</gene>
<dbReference type="EMBL" id="JOKJ01000001">
    <property type="protein sequence ID" value="KEQ10714.1"/>
    <property type="molecule type" value="Genomic_DNA"/>
</dbReference>
<dbReference type="Proteomes" id="UP000052167">
    <property type="component" value="Unassembled WGS sequence"/>
</dbReference>
<comment type="caution">
    <text evidence="1">The sequence shown here is derived from an EMBL/GenBank/DDBJ whole genome shotgun (WGS) entry which is preliminary data.</text>
</comment>
<dbReference type="InterPro" id="IPR021335">
    <property type="entry name" value="DUF2948"/>
</dbReference>
<dbReference type="Pfam" id="PF11164">
    <property type="entry name" value="DUF2948"/>
    <property type="match status" value="1"/>
</dbReference>
<proteinExistence type="predicted"/>
<dbReference type="OrthoDB" id="9806367at2"/>
<evidence type="ECO:0008006" key="3">
    <source>
        <dbReference type="Google" id="ProtNLM"/>
    </source>
</evidence>
<reference evidence="1 2" key="1">
    <citation type="submission" date="2014-06" db="EMBL/GenBank/DDBJ databases">
        <title>Rhizobium pelagicum/R2-400B4.</title>
        <authorList>
            <person name="Kimes N.E."/>
            <person name="Lopez-Perez M."/>
        </authorList>
    </citation>
    <scope>NUCLEOTIDE SEQUENCE [LARGE SCALE GENOMIC DNA]</scope>
    <source>
        <strain evidence="1 2">R2-400B4</strain>
    </source>
</reference>
<keyword evidence="2" id="KW-1185">Reference proteome</keyword>
<dbReference type="AlphaFoldDB" id="A0A922P3T9"/>
<sequence>MADLKLLALDQDDLAIVSAYMQDSVFRVADLSYDAKGRQFMVVFNRFVWEQADRKKKGFERRRSVISFKRVEAVRTLGVDRSNPDAVCSLLAMRFDQKGDGPEGTVELILAGGAAISLDVECIEAQMMDTGGAWETERMPRHPKGD</sequence>